<evidence type="ECO:0000313" key="5">
    <source>
        <dbReference type="EMBL" id="JAB59543.1"/>
    </source>
</evidence>
<feature type="chain" id="PRO_5004659867" evidence="3">
    <location>
        <begin position="21"/>
        <end position="290"/>
    </location>
</feature>
<keyword evidence="1" id="KW-1015">Disulfide bond</keyword>
<sequence>MNFKIYLILIKFGCLLAVESEESSVEMVPIRRTGFVKGFIVGGKDAKPEQFPFVVSLIYTDYQTGYKGHNCGGIILNENWIITAAHCFVFVHDGIYEALAGQIDFRIESEFTQKRKIIEKIIHPRYNKEAILSPHDIALGGLESKFLYNPGIQPIRLTKFGHIPRGKAILAGWGSTSNTTDVVLPYTLQYVKLPIMSLRDCFEVLTNTSFHWTNICTGPLHGGAASCGGDSGAGLIQYSNNNKRVYLLGTVSWGWFPCAQPYQPTIFVRTSAYVDWIRENTANMPNSKIN</sequence>
<dbReference type="InterPro" id="IPR018114">
    <property type="entry name" value="TRYPSIN_HIS"/>
</dbReference>
<evidence type="ECO:0000259" key="4">
    <source>
        <dbReference type="PROSITE" id="PS50240"/>
    </source>
</evidence>
<evidence type="ECO:0000256" key="1">
    <source>
        <dbReference type="ARBA" id="ARBA00023157"/>
    </source>
</evidence>
<dbReference type="AlphaFoldDB" id="U5EYF7"/>
<dbReference type="InterPro" id="IPR009003">
    <property type="entry name" value="Peptidase_S1_PA"/>
</dbReference>
<reference evidence="5" key="1">
    <citation type="journal article" date="2014" name="Insect Biochem. Mol. Biol.">
        <title>An insight into the sialome of the frog biting fly, Corethrella appendiculata.</title>
        <authorList>
            <person name="Ribeiro J.M.C."/>
            <person name="Chagas A.C."/>
            <person name="Pham V.M."/>
            <person name="Lounibos L.P."/>
            <person name="Calvo E."/>
        </authorList>
    </citation>
    <scope>NUCLEOTIDE SEQUENCE</scope>
    <source>
        <tissue evidence="5">Salivary glands</tissue>
    </source>
</reference>
<name>U5EYF7_9DIPT</name>
<dbReference type="CDD" id="cd00190">
    <property type="entry name" value="Tryp_SPc"/>
    <property type="match status" value="1"/>
</dbReference>
<keyword evidence="5" id="KW-0645">Protease</keyword>
<dbReference type="PRINTS" id="PR00722">
    <property type="entry name" value="CHYMOTRYPSIN"/>
</dbReference>
<comment type="similarity">
    <text evidence="2">Belongs to the peptidase S1 family. CLIP subfamily.</text>
</comment>
<dbReference type="PANTHER" id="PTHR24252:SF7">
    <property type="entry name" value="HYALIN"/>
    <property type="match status" value="1"/>
</dbReference>
<dbReference type="InterPro" id="IPR001254">
    <property type="entry name" value="Trypsin_dom"/>
</dbReference>
<dbReference type="InterPro" id="IPR043504">
    <property type="entry name" value="Peptidase_S1_PA_chymotrypsin"/>
</dbReference>
<accession>U5EYF7</accession>
<dbReference type="EMBL" id="GANO01000328">
    <property type="protein sequence ID" value="JAB59543.1"/>
    <property type="molecule type" value="mRNA"/>
</dbReference>
<feature type="domain" description="Peptidase S1" evidence="4">
    <location>
        <begin position="40"/>
        <end position="282"/>
    </location>
</feature>
<evidence type="ECO:0000256" key="2">
    <source>
        <dbReference type="ARBA" id="ARBA00024195"/>
    </source>
</evidence>
<dbReference type="FunFam" id="2.40.10.10:FF:000068">
    <property type="entry name" value="transmembrane protease serine 2"/>
    <property type="match status" value="1"/>
</dbReference>
<keyword evidence="5" id="KW-0378">Hydrolase</keyword>
<dbReference type="GO" id="GO:0006508">
    <property type="term" value="P:proteolysis"/>
    <property type="evidence" value="ECO:0007669"/>
    <property type="project" value="UniProtKB-KW"/>
</dbReference>
<dbReference type="PROSITE" id="PS00134">
    <property type="entry name" value="TRYPSIN_HIS"/>
    <property type="match status" value="1"/>
</dbReference>
<keyword evidence="3" id="KW-0732">Signal</keyword>
<dbReference type="PROSITE" id="PS50240">
    <property type="entry name" value="TRYPSIN_DOM"/>
    <property type="match status" value="1"/>
</dbReference>
<dbReference type="Gene3D" id="2.40.10.10">
    <property type="entry name" value="Trypsin-like serine proteases"/>
    <property type="match status" value="1"/>
</dbReference>
<protein>
    <submittedName>
        <fullName evidence="5">Putative trypsin-like serine protease</fullName>
    </submittedName>
</protein>
<evidence type="ECO:0000256" key="3">
    <source>
        <dbReference type="SAM" id="SignalP"/>
    </source>
</evidence>
<dbReference type="PANTHER" id="PTHR24252">
    <property type="entry name" value="ACROSIN-RELATED"/>
    <property type="match status" value="1"/>
</dbReference>
<dbReference type="InterPro" id="IPR001314">
    <property type="entry name" value="Peptidase_S1A"/>
</dbReference>
<dbReference type="GO" id="GO:0004252">
    <property type="term" value="F:serine-type endopeptidase activity"/>
    <property type="evidence" value="ECO:0007669"/>
    <property type="project" value="InterPro"/>
</dbReference>
<organism evidence="5">
    <name type="scientific">Corethrella appendiculata</name>
    <dbReference type="NCBI Taxonomy" id="1370023"/>
    <lineage>
        <taxon>Eukaryota</taxon>
        <taxon>Metazoa</taxon>
        <taxon>Ecdysozoa</taxon>
        <taxon>Arthropoda</taxon>
        <taxon>Hexapoda</taxon>
        <taxon>Insecta</taxon>
        <taxon>Pterygota</taxon>
        <taxon>Neoptera</taxon>
        <taxon>Endopterygota</taxon>
        <taxon>Diptera</taxon>
        <taxon>Nematocera</taxon>
        <taxon>Culicoidea</taxon>
        <taxon>Chaoboridae</taxon>
        <taxon>Corethrella</taxon>
    </lineage>
</organism>
<feature type="signal peptide" evidence="3">
    <location>
        <begin position="1"/>
        <end position="20"/>
    </location>
</feature>
<dbReference type="SUPFAM" id="SSF50494">
    <property type="entry name" value="Trypsin-like serine proteases"/>
    <property type="match status" value="1"/>
</dbReference>
<dbReference type="Pfam" id="PF00089">
    <property type="entry name" value="Trypsin"/>
    <property type="match status" value="1"/>
</dbReference>
<proteinExistence type="evidence at transcript level"/>
<dbReference type="SMART" id="SM00020">
    <property type="entry name" value="Tryp_SPc"/>
    <property type="match status" value="1"/>
</dbReference>